<comment type="cofactor">
    <cofactor evidence="3">
        <name>Zn(2+)</name>
        <dbReference type="ChEBI" id="CHEBI:29105"/>
    </cofactor>
    <text evidence="3">Binds 1 divalent metal cation per subunit.</text>
</comment>
<dbReference type="Gene3D" id="2.120.10.30">
    <property type="entry name" value="TolB, C-terminal domain"/>
    <property type="match status" value="1"/>
</dbReference>
<dbReference type="InterPro" id="IPR013658">
    <property type="entry name" value="SGL"/>
</dbReference>
<dbReference type="PANTHER" id="PTHR10907">
    <property type="entry name" value="REGUCALCIN"/>
    <property type="match status" value="1"/>
</dbReference>
<evidence type="ECO:0000256" key="2">
    <source>
        <dbReference type="PIRSR" id="PIRSR605511-1"/>
    </source>
</evidence>
<dbReference type="InterPro" id="IPR005511">
    <property type="entry name" value="SMP-30"/>
</dbReference>
<dbReference type="GO" id="GO:0005509">
    <property type="term" value="F:calcium ion binding"/>
    <property type="evidence" value="ECO:0007669"/>
    <property type="project" value="TreeGrafter"/>
</dbReference>
<feature type="binding site" evidence="3">
    <location>
        <position position="225"/>
    </location>
    <ligand>
        <name>substrate</name>
    </ligand>
</feature>
<feature type="active site" description="Proton donor/acceptor" evidence="2">
    <location>
        <position position="321"/>
    </location>
</feature>
<reference evidence="6 7" key="1">
    <citation type="submission" date="2018-06" db="EMBL/GenBank/DDBJ databases">
        <title>Phytoactinopolyspora halophila sp. nov., a novel halophilic actinomycete isolated from a saline soil in China.</title>
        <authorList>
            <person name="Tang S.-K."/>
        </authorList>
    </citation>
    <scope>NUCLEOTIDE SEQUENCE [LARGE SCALE GENOMIC DNA]</scope>
    <source>
        <strain evidence="6 7">YIM 96934</strain>
    </source>
</reference>
<dbReference type="PRINTS" id="PR01790">
    <property type="entry name" value="SMP30FAMILY"/>
</dbReference>
<sequence length="419" mass="45650">MCRCGLDAHAVARGSAVWPGARARNQAHGQYPRARRPARSAAARARLAGRLSRLVRLARIHPGPRRAGQLRPRPVRGVQPHPRRPRHLGGPARHLVRLGRARRRRALRDARTAGRGAVGGGGVRATLIDEPDGPRTVLGESPRWDGRIWWWVDASDGVWARQPGRSATAVWSLGERTSLVHPEVSGGAVVARQQVLYVLRRRGPGMRFTAVRWCDLGLDEGWMVNDGVADSWGRLWIGSIAPGQAPGGGALLRVEPDGRIAAAVEGFTMSNGMAWDVAEKHLLHVDTLERTVWSHRVDMASGTVLGSERFLTFSPDDAVPDGLATDIDGGVWVAMYGAGEIRRYDASGVFDTSVEVDPPQSTSVELGGPDRKELLITTAREGYNDERSAREPWAGRLYHARSEHAGVARRPAVVEMGLI</sequence>
<dbReference type="EMBL" id="QMIG01000003">
    <property type="protein sequence ID" value="RAW17507.1"/>
    <property type="molecule type" value="Genomic_DNA"/>
</dbReference>
<feature type="domain" description="SMP-30/Gluconolactonase/LRE-like region" evidence="5">
    <location>
        <begin position="138"/>
        <end position="380"/>
    </location>
</feature>
<evidence type="ECO:0000256" key="4">
    <source>
        <dbReference type="SAM" id="MobiDB-lite"/>
    </source>
</evidence>
<feature type="binding site" evidence="3">
    <location>
        <position position="271"/>
    </location>
    <ligand>
        <name>a divalent metal cation</name>
        <dbReference type="ChEBI" id="CHEBI:60240"/>
    </ligand>
</feature>
<proteinExistence type="inferred from homology"/>
<dbReference type="GO" id="GO:0004341">
    <property type="term" value="F:gluconolactonase activity"/>
    <property type="evidence" value="ECO:0007669"/>
    <property type="project" value="TreeGrafter"/>
</dbReference>
<gene>
    <name evidence="6" type="ORF">DPM12_05750</name>
</gene>
<protein>
    <recommendedName>
        <fullName evidence="5">SMP-30/Gluconolactonase/LRE-like region domain-containing protein</fullName>
    </recommendedName>
</protein>
<dbReference type="InterPro" id="IPR011042">
    <property type="entry name" value="6-blade_b-propeller_TolB-like"/>
</dbReference>
<keyword evidence="3" id="KW-0479">Metal-binding</keyword>
<organism evidence="6 7">
    <name type="scientific">Phytoactinopolyspora halophila</name>
    <dbReference type="NCBI Taxonomy" id="1981511"/>
    <lineage>
        <taxon>Bacteria</taxon>
        <taxon>Bacillati</taxon>
        <taxon>Actinomycetota</taxon>
        <taxon>Actinomycetes</taxon>
        <taxon>Jiangellales</taxon>
        <taxon>Jiangellaceae</taxon>
        <taxon>Phytoactinopolyspora</taxon>
    </lineage>
</organism>
<feature type="binding site" evidence="3">
    <location>
        <position position="321"/>
    </location>
    <ligand>
        <name>a divalent metal cation</name>
        <dbReference type="ChEBI" id="CHEBI:60240"/>
    </ligand>
</feature>
<feature type="binding site" evidence="3">
    <location>
        <position position="140"/>
    </location>
    <ligand>
        <name>a divalent metal cation</name>
        <dbReference type="ChEBI" id="CHEBI:60240"/>
    </ligand>
</feature>
<dbReference type="PANTHER" id="PTHR10907:SF47">
    <property type="entry name" value="REGUCALCIN"/>
    <property type="match status" value="1"/>
</dbReference>
<name>A0A329QZ61_9ACTN</name>
<feature type="region of interest" description="Disordered" evidence="4">
    <location>
        <begin position="107"/>
        <end position="126"/>
    </location>
</feature>
<evidence type="ECO:0000256" key="1">
    <source>
        <dbReference type="ARBA" id="ARBA00008853"/>
    </source>
</evidence>
<keyword evidence="3" id="KW-0862">Zinc</keyword>
<dbReference type="AlphaFoldDB" id="A0A329QZ61"/>
<dbReference type="Proteomes" id="UP000250462">
    <property type="component" value="Unassembled WGS sequence"/>
</dbReference>
<dbReference type="Pfam" id="PF08450">
    <property type="entry name" value="SGL"/>
    <property type="match status" value="1"/>
</dbReference>
<accession>A0A329QZ61</accession>
<evidence type="ECO:0000256" key="3">
    <source>
        <dbReference type="PIRSR" id="PIRSR605511-2"/>
    </source>
</evidence>
<feature type="region of interest" description="Disordered" evidence="4">
    <location>
        <begin position="61"/>
        <end position="90"/>
    </location>
</feature>
<comment type="similarity">
    <text evidence="1">Belongs to the SMP-30/CGR1 family.</text>
</comment>
<dbReference type="GO" id="GO:0019853">
    <property type="term" value="P:L-ascorbic acid biosynthetic process"/>
    <property type="evidence" value="ECO:0007669"/>
    <property type="project" value="TreeGrafter"/>
</dbReference>
<evidence type="ECO:0000313" key="7">
    <source>
        <dbReference type="Proteomes" id="UP000250462"/>
    </source>
</evidence>
<evidence type="ECO:0000259" key="5">
    <source>
        <dbReference type="Pfam" id="PF08450"/>
    </source>
</evidence>
<comment type="caution">
    <text evidence="6">The sequence shown here is derived from an EMBL/GenBank/DDBJ whole genome shotgun (WGS) entry which is preliminary data.</text>
</comment>
<evidence type="ECO:0000313" key="6">
    <source>
        <dbReference type="EMBL" id="RAW17507.1"/>
    </source>
</evidence>
<dbReference type="SUPFAM" id="SSF63829">
    <property type="entry name" value="Calcium-dependent phosphotriesterase"/>
    <property type="match status" value="1"/>
</dbReference>
<keyword evidence="7" id="KW-1185">Reference proteome</keyword>